<comment type="caution">
    <text evidence="1">The sequence shown here is derived from an EMBL/GenBank/DDBJ whole genome shotgun (WGS) entry which is preliminary data.</text>
</comment>
<evidence type="ECO:0000313" key="1">
    <source>
        <dbReference type="EMBL" id="KAJ5602450.1"/>
    </source>
</evidence>
<dbReference type="RefSeq" id="XP_056752248.1">
    <property type="nucleotide sequence ID" value="XM_056896463.1"/>
</dbReference>
<dbReference type="GeneID" id="81586705"/>
<organism evidence="1 2">
    <name type="scientific">Penicillium hordei</name>
    <dbReference type="NCBI Taxonomy" id="40994"/>
    <lineage>
        <taxon>Eukaryota</taxon>
        <taxon>Fungi</taxon>
        <taxon>Dikarya</taxon>
        <taxon>Ascomycota</taxon>
        <taxon>Pezizomycotina</taxon>
        <taxon>Eurotiomycetes</taxon>
        <taxon>Eurotiomycetidae</taxon>
        <taxon>Eurotiales</taxon>
        <taxon>Aspergillaceae</taxon>
        <taxon>Penicillium</taxon>
    </lineage>
</organism>
<dbReference type="AlphaFoldDB" id="A0AAD6E637"/>
<sequence length="271" mass="31417">MANFIMPRITCQDTDTLSSDELTNTPRKPFHGVIQLNTLWSLPSFRYAIREWETDGSLQVDCYMLKASSKRCSLCKVRDSNVIGYSLIIPEPLLARHTYINWDLLQIPWGIRGHVFEPMALIEFVKKCWMDCDDQWRANAGPEAEWPETFIDEFAAAVKSHCGAFDDLVETHRKALEHMIRPNTHRSDKLHLQYAFRATGYLRLRMGEEGSVHWAIAIWSFCQGIKTSVEVYVKTKDAYLIYTHAYYIEEEFSLEPSEFSSNRVALPNPLR</sequence>
<accession>A0AAD6E637</accession>
<protein>
    <submittedName>
        <fullName evidence="1">Uncharacterized protein</fullName>
    </submittedName>
</protein>
<keyword evidence="2" id="KW-1185">Reference proteome</keyword>
<gene>
    <name evidence="1" type="ORF">N7537_005406</name>
</gene>
<reference evidence="1" key="2">
    <citation type="submission" date="2023-01" db="EMBL/GenBank/DDBJ databases">
        <authorList>
            <person name="Petersen C."/>
        </authorList>
    </citation>
    <scope>NUCLEOTIDE SEQUENCE</scope>
    <source>
        <strain evidence="1">IBT 12815</strain>
    </source>
</reference>
<proteinExistence type="predicted"/>
<name>A0AAD6E637_9EURO</name>
<reference evidence="1" key="1">
    <citation type="journal article" date="2023" name="IMA Fungus">
        <title>Comparative genomic study of the Penicillium genus elucidates a diverse pangenome and 15 lateral gene transfer events.</title>
        <authorList>
            <person name="Petersen C."/>
            <person name="Sorensen T."/>
            <person name="Nielsen M.R."/>
            <person name="Sondergaard T.E."/>
            <person name="Sorensen J.L."/>
            <person name="Fitzpatrick D.A."/>
            <person name="Frisvad J.C."/>
            <person name="Nielsen K.L."/>
        </authorList>
    </citation>
    <scope>NUCLEOTIDE SEQUENCE</scope>
    <source>
        <strain evidence="1">IBT 12815</strain>
    </source>
</reference>
<dbReference type="EMBL" id="JAQJAE010000003">
    <property type="protein sequence ID" value="KAJ5602450.1"/>
    <property type="molecule type" value="Genomic_DNA"/>
</dbReference>
<dbReference type="Proteomes" id="UP001213799">
    <property type="component" value="Unassembled WGS sequence"/>
</dbReference>
<evidence type="ECO:0000313" key="2">
    <source>
        <dbReference type="Proteomes" id="UP001213799"/>
    </source>
</evidence>